<comment type="caution">
    <text evidence="1">The sequence shown here is derived from an EMBL/GenBank/DDBJ whole genome shotgun (WGS) entry which is preliminary data.</text>
</comment>
<accession>A0AA39SCN6</accession>
<dbReference type="Proteomes" id="UP001168877">
    <property type="component" value="Unassembled WGS sequence"/>
</dbReference>
<dbReference type="AlphaFoldDB" id="A0AA39SCN6"/>
<protein>
    <submittedName>
        <fullName evidence="1">Uncharacterized protein</fullName>
    </submittedName>
</protein>
<reference evidence="1" key="1">
    <citation type="journal article" date="2022" name="Plant J.">
        <title>Strategies of tolerance reflected in two North American maple genomes.</title>
        <authorList>
            <person name="McEvoy S.L."/>
            <person name="Sezen U.U."/>
            <person name="Trouern-Trend A."/>
            <person name="McMahon S.M."/>
            <person name="Schaberg P.G."/>
            <person name="Yang J."/>
            <person name="Wegrzyn J.L."/>
            <person name="Swenson N.G."/>
        </authorList>
    </citation>
    <scope>NUCLEOTIDE SEQUENCE</scope>
    <source>
        <strain evidence="1">NS2018</strain>
    </source>
</reference>
<organism evidence="1 2">
    <name type="scientific">Acer saccharum</name>
    <name type="common">Sugar maple</name>
    <dbReference type="NCBI Taxonomy" id="4024"/>
    <lineage>
        <taxon>Eukaryota</taxon>
        <taxon>Viridiplantae</taxon>
        <taxon>Streptophyta</taxon>
        <taxon>Embryophyta</taxon>
        <taxon>Tracheophyta</taxon>
        <taxon>Spermatophyta</taxon>
        <taxon>Magnoliopsida</taxon>
        <taxon>eudicotyledons</taxon>
        <taxon>Gunneridae</taxon>
        <taxon>Pentapetalae</taxon>
        <taxon>rosids</taxon>
        <taxon>malvids</taxon>
        <taxon>Sapindales</taxon>
        <taxon>Sapindaceae</taxon>
        <taxon>Hippocastanoideae</taxon>
        <taxon>Acereae</taxon>
        <taxon>Acer</taxon>
    </lineage>
</organism>
<reference evidence="1" key="2">
    <citation type="submission" date="2023-06" db="EMBL/GenBank/DDBJ databases">
        <authorList>
            <person name="Swenson N.G."/>
            <person name="Wegrzyn J.L."/>
            <person name="Mcevoy S.L."/>
        </authorList>
    </citation>
    <scope>NUCLEOTIDE SEQUENCE</scope>
    <source>
        <strain evidence="1">NS2018</strain>
        <tissue evidence="1">Leaf</tissue>
    </source>
</reference>
<dbReference type="EMBL" id="JAUESC010000381">
    <property type="protein sequence ID" value="KAK0590271.1"/>
    <property type="molecule type" value="Genomic_DNA"/>
</dbReference>
<proteinExistence type="predicted"/>
<sequence>MAPKVNWNSRIIHFVNIIEDMRGEHGIQVLYTKAWRATQNDKHRVFGKPLESFQLMPSYLYMLEQANPVTILDEEIDKRCGEAGLDNKLAITFRGLKIDHEMQNSCNLGLVPRQRHVLLS</sequence>
<keyword evidence="2" id="KW-1185">Reference proteome</keyword>
<evidence type="ECO:0000313" key="1">
    <source>
        <dbReference type="EMBL" id="KAK0590271.1"/>
    </source>
</evidence>
<evidence type="ECO:0000313" key="2">
    <source>
        <dbReference type="Proteomes" id="UP001168877"/>
    </source>
</evidence>
<gene>
    <name evidence="1" type="ORF">LWI29_024733</name>
</gene>
<name>A0AA39SCN6_ACESA</name>